<dbReference type="InterPro" id="IPR013087">
    <property type="entry name" value="Znf_C2H2_type"/>
</dbReference>
<dbReference type="PANTHER" id="PTHR13182:SF8">
    <property type="entry name" value="CYTOPLASMIC 60S SUBUNIT BIOGENESIS FACTOR ZNF622"/>
    <property type="match status" value="1"/>
</dbReference>
<gene>
    <name evidence="11" type="ORF">B0T21DRAFT_285788</name>
</gene>
<accession>A0AA40EGG3</accession>
<dbReference type="Pfam" id="PF12756">
    <property type="entry name" value="zf-C2H2_2"/>
    <property type="match status" value="1"/>
</dbReference>
<feature type="compositionally biased region" description="Low complexity" evidence="9">
    <location>
        <begin position="213"/>
        <end position="226"/>
    </location>
</feature>
<comment type="similarity">
    <text evidence="8">Belongs to the REI1 family.</text>
</comment>
<dbReference type="InterPro" id="IPR041661">
    <property type="entry name" value="ZN622/Rei1/Reh1_Znf-C2H2"/>
</dbReference>
<evidence type="ECO:0000256" key="1">
    <source>
        <dbReference type="ARBA" id="ARBA00004496"/>
    </source>
</evidence>
<dbReference type="GO" id="GO:0005737">
    <property type="term" value="C:cytoplasm"/>
    <property type="evidence" value="ECO:0007669"/>
    <property type="project" value="UniProtKB-SubCell"/>
</dbReference>
<feature type="domain" description="C2H2-type" evidence="10">
    <location>
        <begin position="92"/>
        <end position="114"/>
    </location>
</feature>
<dbReference type="GO" id="GO:0030687">
    <property type="term" value="C:preribosome, large subunit precursor"/>
    <property type="evidence" value="ECO:0007669"/>
    <property type="project" value="TreeGrafter"/>
</dbReference>
<keyword evidence="4" id="KW-0479">Metal-binding</keyword>
<dbReference type="SMART" id="SM00451">
    <property type="entry name" value="ZnF_U1"/>
    <property type="match status" value="2"/>
</dbReference>
<dbReference type="GO" id="GO:0008270">
    <property type="term" value="F:zinc ion binding"/>
    <property type="evidence" value="ECO:0007669"/>
    <property type="project" value="UniProtKB-KW"/>
</dbReference>
<organism evidence="11 12">
    <name type="scientific">Apiosordaria backusii</name>
    <dbReference type="NCBI Taxonomy" id="314023"/>
    <lineage>
        <taxon>Eukaryota</taxon>
        <taxon>Fungi</taxon>
        <taxon>Dikarya</taxon>
        <taxon>Ascomycota</taxon>
        <taxon>Pezizomycotina</taxon>
        <taxon>Sordariomycetes</taxon>
        <taxon>Sordariomycetidae</taxon>
        <taxon>Sordariales</taxon>
        <taxon>Lasiosphaeriaceae</taxon>
        <taxon>Apiosordaria</taxon>
    </lineage>
</organism>
<comment type="caution">
    <text evidence="11">The sequence shown here is derived from an EMBL/GenBank/DDBJ whole genome shotgun (WGS) entry which is preliminary data.</text>
</comment>
<evidence type="ECO:0000259" key="10">
    <source>
        <dbReference type="PROSITE" id="PS00028"/>
    </source>
</evidence>
<proteinExistence type="inferred from homology"/>
<dbReference type="GO" id="GO:0003676">
    <property type="term" value="F:nucleic acid binding"/>
    <property type="evidence" value="ECO:0007669"/>
    <property type="project" value="InterPro"/>
</dbReference>
<dbReference type="InterPro" id="IPR040025">
    <property type="entry name" value="Znf622/Rei1/Reh1"/>
</dbReference>
<evidence type="ECO:0000256" key="2">
    <source>
        <dbReference type="ARBA" id="ARBA00022490"/>
    </source>
</evidence>
<feature type="domain" description="C2H2-type" evidence="10">
    <location>
        <begin position="27"/>
        <end position="49"/>
    </location>
</feature>
<evidence type="ECO:0000313" key="12">
    <source>
        <dbReference type="Proteomes" id="UP001172159"/>
    </source>
</evidence>
<dbReference type="GO" id="GO:0042273">
    <property type="term" value="P:ribosomal large subunit biogenesis"/>
    <property type="evidence" value="ECO:0007669"/>
    <property type="project" value="TreeGrafter"/>
</dbReference>
<feature type="region of interest" description="Disordered" evidence="9">
    <location>
        <begin position="417"/>
        <end position="436"/>
    </location>
</feature>
<dbReference type="InterPro" id="IPR022755">
    <property type="entry name" value="Znf_C2H2_jaz"/>
</dbReference>
<keyword evidence="7" id="KW-0862">Zinc</keyword>
<feature type="compositionally biased region" description="Acidic residues" evidence="9">
    <location>
        <begin position="373"/>
        <end position="391"/>
    </location>
</feature>
<dbReference type="PROSITE" id="PS00028">
    <property type="entry name" value="ZINC_FINGER_C2H2_1"/>
    <property type="match status" value="2"/>
</dbReference>
<dbReference type="SUPFAM" id="SSF57667">
    <property type="entry name" value="beta-beta-alpha zinc fingers"/>
    <property type="match status" value="2"/>
</dbReference>
<evidence type="ECO:0000256" key="3">
    <source>
        <dbReference type="ARBA" id="ARBA00022517"/>
    </source>
</evidence>
<dbReference type="AlphaFoldDB" id="A0AA40EGG3"/>
<keyword evidence="3" id="KW-0690">Ribosome biogenesis</keyword>
<sequence>MATITSSRAAPGDAAGAEIGSSHPYTCNTCQVAFRNGDLQRGHMRSDWHRYNLKRRVASLPPISSEIFTEKVLQARTATTAQADKAGFERACEACQKNYFSEGAYKNHLTSSKHKAKVAALAARGRPQGKIADDASSMTFSLGEPAPTDSVVDSDAEEEFNEVVEGIKNTQLQENENVSPVRRPSNPHLSAAAQHKTEHPVSETPSEEEEESAATPSTATPVAPQQPAGPPRSVKTCIFCNYESENPELNAQHMEKTHGMFIPEKQYLVDLEGLINHLQERVFDLNECITCSKMRNSTYAVQTHMRDKAHVQIPFTTEDEQLDIGEFYDFRATYSDDEEGEWEDEDQEMEDADANGGAKLGGRRATKTVTVDENGDEIMEDGNGEGWETDSDASSLDSDDLHAVPAELHIHQYERLSKNRHHSSSTPRTHQQADGFHAHSKKSHAVFYDDYELHLGSGKAVGHRSLNKYYRQNLYKYPTPEERVERLLLKANEQGQGVMDVDEDGNGQTVVALRDPNPKARGRAVVGRDVAGLGVRSAGELEKHRAVVQKGKKQEWKDQRDRGLLQARLGIKEKAPHPATYLR</sequence>
<protein>
    <submittedName>
        <fullName evidence="11">C2H2 type zinc-finger-domain-containing protein</fullName>
    </submittedName>
</protein>
<feature type="compositionally biased region" description="Polar residues" evidence="9">
    <location>
        <begin position="168"/>
        <end position="178"/>
    </location>
</feature>
<evidence type="ECO:0000256" key="9">
    <source>
        <dbReference type="SAM" id="MobiDB-lite"/>
    </source>
</evidence>
<name>A0AA40EGG3_9PEZI</name>
<reference evidence="11" key="1">
    <citation type="submission" date="2023-06" db="EMBL/GenBank/DDBJ databases">
        <title>Genome-scale phylogeny and comparative genomics of the fungal order Sordariales.</title>
        <authorList>
            <consortium name="Lawrence Berkeley National Laboratory"/>
            <person name="Hensen N."/>
            <person name="Bonometti L."/>
            <person name="Westerberg I."/>
            <person name="Brannstrom I.O."/>
            <person name="Guillou S."/>
            <person name="Cros-Aarteil S."/>
            <person name="Calhoun S."/>
            <person name="Haridas S."/>
            <person name="Kuo A."/>
            <person name="Mondo S."/>
            <person name="Pangilinan J."/>
            <person name="Riley R."/>
            <person name="Labutti K."/>
            <person name="Andreopoulos B."/>
            <person name="Lipzen A."/>
            <person name="Chen C."/>
            <person name="Yanf M."/>
            <person name="Daum C."/>
            <person name="Ng V."/>
            <person name="Clum A."/>
            <person name="Steindorff A."/>
            <person name="Ohm R."/>
            <person name="Martin F."/>
            <person name="Silar P."/>
            <person name="Natvig D."/>
            <person name="Lalanne C."/>
            <person name="Gautier V."/>
            <person name="Ament-Velasquez S.L."/>
            <person name="Kruys A."/>
            <person name="Hutchinson M.I."/>
            <person name="Powell A.J."/>
            <person name="Barry K."/>
            <person name="Miller A.N."/>
            <person name="Grigoriev I.V."/>
            <person name="Debuchy R."/>
            <person name="Gladieux P."/>
            <person name="Thoren M.H."/>
            <person name="Johannesson H."/>
        </authorList>
    </citation>
    <scope>NUCLEOTIDE SEQUENCE</scope>
    <source>
        <strain evidence="11">CBS 540.89</strain>
    </source>
</reference>
<evidence type="ECO:0000256" key="4">
    <source>
        <dbReference type="ARBA" id="ARBA00022723"/>
    </source>
</evidence>
<keyword evidence="6 11" id="KW-0863">Zinc-finger</keyword>
<keyword evidence="2" id="KW-0963">Cytoplasm</keyword>
<evidence type="ECO:0000256" key="5">
    <source>
        <dbReference type="ARBA" id="ARBA00022737"/>
    </source>
</evidence>
<dbReference type="Gene3D" id="3.30.160.60">
    <property type="entry name" value="Classic Zinc Finger"/>
    <property type="match status" value="1"/>
</dbReference>
<dbReference type="PANTHER" id="PTHR13182">
    <property type="entry name" value="ZINC FINGER PROTEIN 622"/>
    <property type="match status" value="1"/>
</dbReference>
<evidence type="ECO:0000256" key="7">
    <source>
        <dbReference type="ARBA" id="ARBA00022833"/>
    </source>
</evidence>
<dbReference type="SMART" id="SM00355">
    <property type="entry name" value="ZnF_C2H2"/>
    <property type="match status" value="4"/>
</dbReference>
<evidence type="ECO:0000256" key="6">
    <source>
        <dbReference type="ARBA" id="ARBA00022771"/>
    </source>
</evidence>
<keyword evidence="12" id="KW-1185">Reference proteome</keyword>
<evidence type="ECO:0000256" key="8">
    <source>
        <dbReference type="ARBA" id="ARBA00034126"/>
    </source>
</evidence>
<dbReference type="InterPro" id="IPR003604">
    <property type="entry name" value="Matrin/U1-like-C_Znf_C2H2"/>
</dbReference>
<dbReference type="Proteomes" id="UP001172159">
    <property type="component" value="Unassembled WGS sequence"/>
</dbReference>
<evidence type="ECO:0000313" key="11">
    <source>
        <dbReference type="EMBL" id="KAK0739100.1"/>
    </source>
</evidence>
<dbReference type="InterPro" id="IPR036236">
    <property type="entry name" value="Znf_C2H2_sf"/>
</dbReference>
<feature type="region of interest" description="Disordered" evidence="9">
    <location>
        <begin position="166"/>
        <end position="231"/>
    </location>
</feature>
<keyword evidence="5" id="KW-0677">Repeat</keyword>
<feature type="compositionally biased region" description="Acidic residues" evidence="9">
    <location>
        <begin position="337"/>
        <end position="353"/>
    </location>
</feature>
<dbReference type="Pfam" id="PF12171">
    <property type="entry name" value="zf-C2H2_jaz"/>
    <property type="match status" value="1"/>
</dbReference>
<feature type="region of interest" description="Disordered" evidence="9">
    <location>
        <begin position="337"/>
        <end position="398"/>
    </location>
</feature>
<dbReference type="EMBL" id="JAUKTV010000004">
    <property type="protein sequence ID" value="KAK0739100.1"/>
    <property type="molecule type" value="Genomic_DNA"/>
</dbReference>
<comment type="subcellular location">
    <subcellularLocation>
        <location evidence="1">Cytoplasm</location>
    </subcellularLocation>
</comment>